<dbReference type="Pfam" id="PF00534">
    <property type="entry name" value="Glycos_transf_1"/>
    <property type="match status" value="1"/>
</dbReference>
<evidence type="ECO:0000256" key="2">
    <source>
        <dbReference type="ARBA" id="ARBA00022679"/>
    </source>
</evidence>
<dbReference type="GO" id="GO:0016757">
    <property type="term" value="F:glycosyltransferase activity"/>
    <property type="evidence" value="ECO:0007669"/>
    <property type="project" value="UniProtKB-KW"/>
</dbReference>
<evidence type="ECO:0000256" key="1">
    <source>
        <dbReference type="ARBA" id="ARBA00022676"/>
    </source>
</evidence>
<gene>
    <name evidence="4" type="ORF">CLV49_1361</name>
    <name evidence="5" type="ORF">ELQ93_12390</name>
</gene>
<evidence type="ECO:0000313" key="6">
    <source>
        <dbReference type="Proteomes" id="UP000241203"/>
    </source>
</evidence>
<evidence type="ECO:0000313" key="5">
    <source>
        <dbReference type="EMBL" id="RUQ87659.1"/>
    </source>
</evidence>
<name>A0A2P8GUW2_9MICO</name>
<keyword evidence="7" id="KW-1185">Reference proteome</keyword>
<dbReference type="OrthoDB" id="506201at2"/>
<dbReference type="Proteomes" id="UP000241203">
    <property type="component" value="Unassembled WGS sequence"/>
</dbReference>
<dbReference type="PANTHER" id="PTHR12526">
    <property type="entry name" value="GLYCOSYLTRANSFERASE"/>
    <property type="match status" value="1"/>
</dbReference>
<keyword evidence="2 4" id="KW-0808">Transferase</keyword>
<dbReference type="EMBL" id="RZGY01000001">
    <property type="protein sequence ID" value="RUQ87659.1"/>
    <property type="molecule type" value="Genomic_DNA"/>
</dbReference>
<evidence type="ECO:0000313" key="4">
    <source>
        <dbReference type="EMBL" id="PSL37754.1"/>
    </source>
</evidence>
<sequence length="532" mass="58670">MGSIGTRSAAPARRIARAARAATGVVARARHVIGDRIRSSKGLLPAGRHLALTWSITDDYGGMTAAMLARTRAFVRHGGVSVDVLTLDEQSDYAAREARLRERGEFIDGMRLLNLWDWLRAHPLPGGSLRLDRHPFVPLSAPDGDVTPGESGGITEVRRGGHVLSRTMWSADGARELQTDHYRLDGTLLLSDRRDPSGAGRSLVLCDAAGEPVRSWGRIWHLYAAWLDRLTKRRRTFLIVDSKTVAPFVAEYRRVHVTTVHLVHASHLVGSVRPLGTLRESRRRVFENLDAFDAVAVLSERQRSDVEALLGRHANLMVVRNVREGRLLDEAPRRADPAAGIMLASLEKRKRVSHAIRGVAGQRVIASARPVAGPAATLDVYGEGPRRSALEKVVETEGAADHVRLREYDPRARERLVEASFLLLTSTSEGFPLVLPEALAVGCLPIVYDVPYGPADIVRDGWNGFVVPAGDVEALSAAIDRLVSLPDAELDRMRRNAVRSARPFDPEAVTRAWARDLRAAQVRTRRRARRRS</sequence>
<dbReference type="Gene3D" id="3.40.50.2000">
    <property type="entry name" value="Glycogen Phosphorylase B"/>
    <property type="match status" value="3"/>
</dbReference>
<dbReference type="Proteomes" id="UP000268291">
    <property type="component" value="Unassembled WGS sequence"/>
</dbReference>
<dbReference type="RefSeq" id="WP_106562859.1">
    <property type="nucleotide sequence ID" value="NZ_PYAU01000001.1"/>
</dbReference>
<dbReference type="EMBL" id="PYAU01000001">
    <property type="protein sequence ID" value="PSL37754.1"/>
    <property type="molecule type" value="Genomic_DNA"/>
</dbReference>
<dbReference type="InterPro" id="IPR001296">
    <property type="entry name" value="Glyco_trans_1"/>
</dbReference>
<keyword evidence="1" id="KW-0328">Glycosyltransferase</keyword>
<organism evidence="4 6">
    <name type="scientific">Labedella gwakjiensis</name>
    <dbReference type="NCBI Taxonomy" id="390269"/>
    <lineage>
        <taxon>Bacteria</taxon>
        <taxon>Bacillati</taxon>
        <taxon>Actinomycetota</taxon>
        <taxon>Actinomycetes</taxon>
        <taxon>Micrococcales</taxon>
        <taxon>Microbacteriaceae</taxon>
        <taxon>Labedella</taxon>
    </lineage>
</organism>
<dbReference type="PANTHER" id="PTHR12526:SF629">
    <property type="entry name" value="TEICHURONIC ACID BIOSYNTHESIS GLYCOSYLTRANSFERASE TUAH-RELATED"/>
    <property type="match status" value="1"/>
</dbReference>
<dbReference type="SUPFAM" id="SSF53756">
    <property type="entry name" value="UDP-Glycosyltransferase/glycogen phosphorylase"/>
    <property type="match status" value="1"/>
</dbReference>
<evidence type="ECO:0000313" key="7">
    <source>
        <dbReference type="Proteomes" id="UP000268291"/>
    </source>
</evidence>
<evidence type="ECO:0000259" key="3">
    <source>
        <dbReference type="Pfam" id="PF00534"/>
    </source>
</evidence>
<comment type="caution">
    <text evidence="4">The sequence shown here is derived from an EMBL/GenBank/DDBJ whole genome shotgun (WGS) entry which is preliminary data.</text>
</comment>
<protein>
    <submittedName>
        <fullName evidence="5">Glycosyltransferase</fullName>
    </submittedName>
    <submittedName>
        <fullName evidence="4">Poly(Glycerol-phosphate) alpha-glucosyltransferase</fullName>
    </submittedName>
</protein>
<dbReference type="AlphaFoldDB" id="A0A2P8GUW2"/>
<accession>A0A2P8GUW2</accession>
<reference evidence="4 6" key="1">
    <citation type="submission" date="2018-03" db="EMBL/GenBank/DDBJ databases">
        <title>Genomic Encyclopedia of Archaeal and Bacterial Type Strains, Phase II (KMG-II): from individual species to whole genera.</title>
        <authorList>
            <person name="Goeker M."/>
        </authorList>
    </citation>
    <scope>NUCLEOTIDE SEQUENCE [LARGE SCALE GENOMIC DNA]</scope>
    <source>
        <strain evidence="4 6">DSM 21548</strain>
    </source>
</reference>
<reference evidence="5 7" key="2">
    <citation type="submission" date="2018-12" db="EMBL/GenBank/DDBJ databases">
        <authorList>
            <person name="hu s."/>
            <person name="Xu Y."/>
            <person name="Xu B."/>
            <person name="Li F."/>
        </authorList>
    </citation>
    <scope>NUCLEOTIDE SEQUENCE [LARGE SCALE GENOMIC DNA]</scope>
    <source>
        <strain evidence="5 7">KSW2-17</strain>
    </source>
</reference>
<proteinExistence type="predicted"/>
<feature type="domain" description="Glycosyl transferase family 1" evidence="3">
    <location>
        <begin position="341"/>
        <end position="497"/>
    </location>
</feature>